<dbReference type="Proteomes" id="UP000236569">
    <property type="component" value="Unassembled WGS sequence"/>
</dbReference>
<dbReference type="GO" id="GO:0016491">
    <property type="term" value="F:oxidoreductase activity"/>
    <property type="evidence" value="ECO:0007669"/>
    <property type="project" value="UniProtKB-KW"/>
</dbReference>
<accession>A0A2I9DRA1</accession>
<dbReference type="PRINTS" id="PR00081">
    <property type="entry name" value="GDHRDH"/>
</dbReference>
<dbReference type="AlphaFoldDB" id="A0A2I9DRA1"/>
<protein>
    <submittedName>
        <fullName evidence="3">Short-chain dehydrogenase</fullName>
    </submittedName>
</protein>
<evidence type="ECO:0000313" key="3">
    <source>
        <dbReference type="EMBL" id="GBF04847.1"/>
    </source>
</evidence>
<name>A0A2I9DRA1_9DEIO</name>
<dbReference type="PANTHER" id="PTHR43157:SF31">
    <property type="entry name" value="PHOSPHATIDYLINOSITOL-GLYCAN BIOSYNTHESIS CLASS F PROTEIN"/>
    <property type="match status" value="1"/>
</dbReference>
<keyword evidence="4" id="KW-1185">Reference proteome</keyword>
<dbReference type="EMBL" id="BFAG01000003">
    <property type="protein sequence ID" value="GBF04847.1"/>
    <property type="molecule type" value="Genomic_DNA"/>
</dbReference>
<dbReference type="InterPro" id="IPR057326">
    <property type="entry name" value="KR_dom"/>
</dbReference>
<gene>
    <name evidence="3" type="ORF">DAERI_030013</name>
</gene>
<dbReference type="Gene3D" id="3.40.50.720">
    <property type="entry name" value="NAD(P)-binding Rossmann-like Domain"/>
    <property type="match status" value="1"/>
</dbReference>
<dbReference type="InterPro" id="IPR002347">
    <property type="entry name" value="SDR_fam"/>
</dbReference>
<dbReference type="Pfam" id="PF00106">
    <property type="entry name" value="adh_short"/>
    <property type="match status" value="1"/>
</dbReference>
<organism evidence="3 4">
    <name type="scientific">Deinococcus aerius</name>
    <dbReference type="NCBI Taxonomy" id="200253"/>
    <lineage>
        <taxon>Bacteria</taxon>
        <taxon>Thermotogati</taxon>
        <taxon>Deinococcota</taxon>
        <taxon>Deinococci</taxon>
        <taxon>Deinococcales</taxon>
        <taxon>Deinococcaceae</taxon>
        <taxon>Deinococcus</taxon>
    </lineage>
</organism>
<dbReference type="CDD" id="cd05327">
    <property type="entry name" value="retinol-DH_like_SDR_c_like"/>
    <property type="match status" value="1"/>
</dbReference>
<keyword evidence="1" id="KW-0560">Oxidoreductase</keyword>
<evidence type="ECO:0000259" key="2">
    <source>
        <dbReference type="SMART" id="SM00822"/>
    </source>
</evidence>
<evidence type="ECO:0000256" key="1">
    <source>
        <dbReference type="ARBA" id="ARBA00023002"/>
    </source>
</evidence>
<dbReference type="SMART" id="SM00822">
    <property type="entry name" value="PKS_KR"/>
    <property type="match status" value="1"/>
</dbReference>
<evidence type="ECO:0000313" key="4">
    <source>
        <dbReference type="Proteomes" id="UP000236569"/>
    </source>
</evidence>
<proteinExistence type="predicted"/>
<feature type="domain" description="Ketoreductase" evidence="2">
    <location>
        <begin position="22"/>
        <end position="210"/>
    </location>
</feature>
<dbReference type="InterPro" id="IPR036291">
    <property type="entry name" value="NAD(P)-bd_dom_sf"/>
</dbReference>
<reference evidence="4" key="1">
    <citation type="submission" date="2018-01" db="EMBL/GenBank/DDBJ databases">
        <title>Draft Genome Sequence of the Radioresistant Bacterium Deinococcus aerius TR0125, Isolated from the Higher Atmosphere above Japan.</title>
        <authorList>
            <person name="Satoh K."/>
            <person name="Arai H."/>
            <person name="Sanzen T."/>
            <person name="Kawaguchi Y."/>
            <person name="Hayashi H."/>
            <person name="Yokobori S."/>
            <person name="Yamagishi A."/>
            <person name="Oono Y."/>
            <person name="Narumi I."/>
        </authorList>
    </citation>
    <scope>NUCLEOTIDE SEQUENCE [LARGE SCALE GENOMIC DNA]</scope>
    <source>
        <strain evidence="4">TR0125</strain>
    </source>
</reference>
<dbReference type="PANTHER" id="PTHR43157">
    <property type="entry name" value="PHOSPHATIDYLINOSITOL-GLYCAN BIOSYNTHESIS CLASS F PROTEIN-RELATED"/>
    <property type="match status" value="1"/>
</dbReference>
<comment type="caution">
    <text evidence="3">The sequence shown here is derived from an EMBL/GenBank/DDBJ whole genome shotgun (WGS) entry which is preliminary data.</text>
</comment>
<sequence length="287" mass="31762">MNAPRSPSRIYPAGMRQAMSGKTVLVTGATNGIGLVTARQLARRGARVVIVGRNPEKTARVAAEVGAADALIADLSELTQVRRAAAEFRERNPRLDVLVNNAGAYYARRQETREGIEMTWALNHLAPFLLTRELLPLLREAEDPRVVTVSSDAHRFGRIRFDDPEFRRGYSGWAAYGQSKLANALFARELARREPGVRSNSVHPGMVRTGFGHNNGGGTSLLWRLVDRFAISPEQGARTSIRLASDPELRISGRYFAQEREVKPSARALDDGAAQRLWTLSEEYVGR</sequence>
<dbReference type="SUPFAM" id="SSF51735">
    <property type="entry name" value="NAD(P)-binding Rossmann-fold domains"/>
    <property type="match status" value="1"/>
</dbReference>